<name>A0A0C9U9L1_SPHS4</name>
<evidence type="ECO:0000313" key="2">
    <source>
        <dbReference type="EMBL" id="KIJ31219.1"/>
    </source>
</evidence>
<dbReference type="EMBL" id="KN837246">
    <property type="protein sequence ID" value="KIJ31219.1"/>
    <property type="molecule type" value="Genomic_DNA"/>
</dbReference>
<evidence type="ECO:0000313" key="3">
    <source>
        <dbReference type="Proteomes" id="UP000054279"/>
    </source>
</evidence>
<feature type="region of interest" description="Disordered" evidence="1">
    <location>
        <begin position="55"/>
        <end position="77"/>
    </location>
</feature>
<reference evidence="2 3" key="1">
    <citation type="submission" date="2014-06" db="EMBL/GenBank/DDBJ databases">
        <title>Evolutionary Origins and Diversification of the Mycorrhizal Mutualists.</title>
        <authorList>
            <consortium name="DOE Joint Genome Institute"/>
            <consortium name="Mycorrhizal Genomics Consortium"/>
            <person name="Kohler A."/>
            <person name="Kuo A."/>
            <person name="Nagy L.G."/>
            <person name="Floudas D."/>
            <person name="Copeland A."/>
            <person name="Barry K.W."/>
            <person name="Cichocki N."/>
            <person name="Veneault-Fourrey C."/>
            <person name="LaButti K."/>
            <person name="Lindquist E.A."/>
            <person name="Lipzen A."/>
            <person name="Lundell T."/>
            <person name="Morin E."/>
            <person name="Murat C."/>
            <person name="Riley R."/>
            <person name="Ohm R."/>
            <person name="Sun H."/>
            <person name="Tunlid A."/>
            <person name="Henrissat B."/>
            <person name="Grigoriev I.V."/>
            <person name="Hibbett D.S."/>
            <person name="Martin F."/>
        </authorList>
    </citation>
    <scope>NUCLEOTIDE SEQUENCE [LARGE SCALE GENOMIC DNA]</scope>
    <source>
        <strain evidence="2 3">SS14</strain>
    </source>
</reference>
<dbReference type="AlphaFoldDB" id="A0A0C9U9L1"/>
<gene>
    <name evidence="2" type="ORF">M422DRAFT_267172</name>
</gene>
<evidence type="ECO:0000256" key="1">
    <source>
        <dbReference type="SAM" id="MobiDB-lite"/>
    </source>
</evidence>
<protein>
    <submittedName>
        <fullName evidence="2">Uncharacterized protein</fullName>
    </submittedName>
</protein>
<feature type="compositionally biased region" description="Basic residues" evidence="1">
    <location>
        <begin position="453"/>
        <end position="469"/>
    </location>
</feature>
<feature type="compositionally biased region" description="Polar residues" evidence="1">
    <location>
        <begin position="57"/>
        <end position="75"/>
    </location>
</feature>
<feature type="compositionally biased region" description="Polar residues" evidence="1">
    <location>
        <begin position="372"/>
        <end position="388"/>
    </location>
</feature>
<keyword evidence="3" id="KW-1185">Reference proteome</keyword>
<proteinExistence type="predicted"/>
<dbReference type="Proteomes" id="UP000054279">
    <property type="component" value="Unassembled WGS sequence"/>
</dbReference>
<organism evidence="2 3">
    <name type="scientific">Sphaerobolus stellatus (strain SS14)</name>
    <dbReference type="NCBI Taxonomy" id="990650"/>
    <lineage>
        <taxon>Eukaryota</taxon>
        <taxon>Fungi</taxon>
        <taxon>Dikarya</taxon>
        <taxon>Basidiomycota</taxon>
        <taxon>Agaricomycotina</taxon>
        <taxon>Agaricomycetes</taxon>
        <taxon>Phallomycetidae</taxon>
        <taxon>Geastrales</taxon>
        <taxon>Sphaerobolaceae</taxon>
        <taxon>Sphaerobolus</taxon>
    </lineage>
</organism>
<accession>A0A0C9U9L1</accession>
<feature type="region of interest" description="Disordered" evidence="1">
    <location>
        <begin position="1"/>
        <end position="22"/>
    </location>
</feature>
<dbReference type="HOGENOM" id="CLU_031744_3_1_1"/>
<feature type="region of interest" description="Disordered" evidence="1">
    <location>
        <begin position="368"/>
        <end position="469"/>
    </location>
</feature>
<sequence length="469" mass="52877">MPNTTQSESSHHDGDSSDSDFASDASVETLKCICRKEQAEKNHVTIQLANKEKQLVDATNNDHSTETATQASGDSDNSKTKLKKVYITDDNQCFRIQAVARKFTYMKMLWIHHPNEVFWVLYELREEIPDKRHDSMDSEILIRTAPLFSVVQMKYFIQSVRITTFREDISFIMGTDGVGSYKKVAKILFKDYEGKFDKWKIFRNPAIMKAYSALVCGIGSIQNLFQKEITPAAIAMASIFTRFASEDKSFQPCGSHTKINYQEDLEFYLKYLHEGLHSKASSVLDIIKTWNQVFYPKKPDVPKNITSSGDDEDLEGMINDLHTEGAEPVRADRQDSSQCESETQCCSTEAGMVSVIISCRSPPLTGFEPNLTPHNDTQNIDFQSSSLLPLTDPEPQEESDSDSARQHPPHPPSGPAKTTGSKISSKKRKHVCVLDSDDEQENIPPQNSQPAKRLCRSSRTRTTQAKKKN</sequence>
<dbReference type="OrthoDB" id="3248009at2759"/>